<name>A0A8J2PLW6_9HEXA</name>
<comment type="caution">
    <text evidence="1">The sequence shown here is derived from an EMBL/GenBank/DDBJ whole genome shotgun (WGS) entry which is preliminary data.</text>
</comment>
<dbReference type="EMBL" id="CAJVCH010453489">
    <property type="protein sequence ID" value="CAG7819580.1"/>
    <property type="molecule type" value="Genomic_DNA"/>
</dbReference>
<gene>
    <name evidence="1" type="ORF">AFUS01_LOCUS30017</name>
</gene>
<dbReference type="AlphaFoldDB" id="A0A8J2PLW6"/>
<dbReference type="Proteomes" id="UP000708208">
    <property type="component" value="Unassembled WGS sequence"/>
</dbReference>
<organism evidence="1 2">
    <name type="scientific">Allacma fusca</name>
    <dbReference type="NCBI Taxonomy" id="39272"/>
    <lineage>
        <taxon>Eukaryota</taxon>
        <taxon>Metazoa</taxon>
        <taxon>Ecdysozoa</taxon>
        <taxon>Arthropoda</taxon>
        <taxon>Hexapoda</taxon>
        <taxon>Collembola</taxon>
        <taxon>Symphypleona</taxon>
        <taxon>Sminthuridae</taxon>
        <taxon>Allacma</taxon>
    </lineage>
</organism>
<reference evidence="1" key="1">
    <citation type="submission" date="2021-06" db="EMBL/GenBank/DDBJ databases">
        <authorList>
            <person name="Hodson N. C."/>
            <person name="Mongue J. A."/>
            <person name="Jaron S. K."/>
        </authorList>
    </citation>
    <scope>NUCLEOTIDE SEQUENCE</scope>
</reference>
<sequence length="132" mass="14695">MHSQLLLSPGQTQVVDNNSTQRNKKFVVGKNHLPVRCLLRMKSILFLVGTLTVLALVQGSCWSDWSRCTSWSSSGKNILWQDCTKRCICRGFAGGRCVLVPTTCSLLPKVTKVGQCQCRGRYNGKKPSWCGF</sequence>
<dbReference type="InterPro" id="IPR029230">
    <property type="entry name" value="Macin"/>
</dbReference>
<protein>
    <recommendedName>
        <fullName evidence="3">Theromacin</fullName>
    </recommendedName>
</protein>
<dbReference type="GO" id="GO:0006952">
    <property type="term" value="P:defense response"/>
    <property type="evidence" value="ECO:0007669"/>
    <property type="project" value="InterPro"/>
</dbReference>
<dbReference type="Pfam" id="PF14865">
    <property type="entry name" value="Macin"/>
    <property type="match status" value="1"/>
</dbReference>
<evidence type="ECO:0000313" key="2">
    <source>
        <dbReference type="Proteomes" id="UP000708208"/>
    </source>
</evidence>
<evidence type="ECO:0000313" key="1">
    <source>
        <dbReference type="EMBL" id="CAG7819580.1"/>
    </source>
</evidence>
<keyword evidence="2" id="KW-1185">Reference proteome</keyword>
<dbReference type="OrthoDB" id="9988549at2759"/>
<proteinExistence type="predicted"/>
<accession>A0A8J2PLW6</accession>
<evidence type="ECO:0008006" key="3">
    <source>
        <dbReference type="Google" id="ProtNLM"/>
    </source>
</evidence>